<feature type="chain" id="PRO_5046672218" evidence="3">
    <location>
        <begin position="26"/>
        <end position="417"/>
    </location>
</feature>
<evidence type="ECO:0000313" key="8">
    <source>
        <dbReference type="Proteomes" id="UP001569414"/>
    </source>
</evidence>
<dbReference type="SUPFAM" id="SSF51230">
    <property type="entry name" value="Single hybrid motif"/>
    <property type="match status" value="1"/>
</dbReference>
<keyword evidence="1" id="KW-0813">Transport</keyword>
<evidence type="ECO:0000256" key="2">
    <source>
        <dbReference type="SAM" id="MobiDB-lite"/>
    </source>
</evidence>
<dbReference type="Gene3D" id="2.40.420.20">
    <property type="match status" value="1"/>
</dbReference>
<name>A0ABV4NMC6_9GAMM</name>
<keyword evidence="8" id="KW-1185">Reference proteome</keyword>
<proteinExistence type="predicted"/>
<dbReference type="Pfam" id="PF25973">
    <property type="entry name" value="BSH_CzcB"/>
    <property type="match status" value="1"/>
</dbReference>
<dbReference type="Pfam" id="PF25975">
    <property type="entry name" value="CzcB_C"/>
    <property type="match status" value="1"/>
</dbReference>
<evidence type="ECO:0000313" key="7">
    <source>
        <dbReference type="EMBL" id="MFA0790420.1"/>
    </source>
</evidence>
<feature type="signal peptide" evidence="3">
    <location>
        <begin position="1"/>
        <end position="25"/>
    </location>
</feature>
<gene>
    <name evidence="7" type="ORF">ACCI51_07660</name>
</gene>
<feature type="region of interest" description="Disordered" evidence="2">
    <location>
        <begin position="29"/>
        <end position="55"/>
    </location>
</feature>
<evidence type="ECO:0000259" key="6">
    <source>
        <dbReference type="Pfam" id="PF25975"/>
    </source>
</evidence>
<dbReference type="RefSeq" id="WP_299581222.1">
    <property type="nucleotide sequence ID" value="NZ_JBGMEL010000006.1"/>
</dbReference>
<evidence type="ECO:0000256" key="1">
    <source>
        <dbReference type="ARBA" id="ARBA00022448"/>
    </source>
</evidence>
<reference evidence="7 8" key="1">
    <citation type="submission" date="2024-08" db="EMBL/GenBank/DDBJ databases">
        <authorList>
            <person name="Ishaq N."/>
        </authorList>
    </citation>
    <scope>NUCLEOTIDE SEQUENCE [LARGE SCALE GENOMIC DNA]</scope>
    <source>
        <strain evidence="7 8">JCM 30400</strain>
    </source>
</reference>
<dbReference type="Pfam" id="PF25971">
    <property type="entry name" value="CzcB_N"/>
    <property type="match status" value="1"/>
</dbReference>
<dbReference type="InterPro" id="IPR011053">
    <property type="entry name" value="Single_hybrid_motif"/>
</dbReference>
<feature type="domain" description="CzcB N-terminal" evidence="4">
    <location>
        <begin position="53"/>
        <end position="144"/>
    </location>
</feature>
<accession>A0ABV4NMC6</accession>
<feature type="domain" description="CzcB-like C-terminal circularly permuted SH3-like" evidence="6">
    <location>
        <begin position="346"/>
        <end position="405"/>
    </location>
</feature>
<feature type="domain" description="CzcB-like barrel-sandwich hybrid" evidence="5">
    <location>
        <begin position="192"/>
        <end position="263"/>
    </location>
</feature>
<dbReference type="InterPro" id="IPR051909">
    <property type="entry name" value="MFP_Cation_Efflux"/>
</dbReference>
<dbReference type="PANTHER" id="PTHR30097:SF4">
    <property type="entry name" value="SLR6042 PROTEIN"/>
    <property type="match status" value="1"/>
</dbReference>
<evidence type="ECO:0000256" key="3">
    <source>
        <dbReference type="SAM" id="SignalP"/>
    </source>
</evidence>
<dbReference type="InterPro" id="IPR058646">
    <property type="entry name" value="CzcB_N"/>
</dbReference>
<dbReference type="InterPro" id="IPR058649">
    <property type="entry name" value="CzcB_C"/>
</dbReference>
<dbReference type="EMBL" id="JBGMEL010000006">
    <property type="protein sequence ID" value="MFA0790420.1"/>
    <property type="molecule type" value="Genomic_DNA"/>
</dbReference>
<dbReference type="Proteomes" id="UP001569414">
    <property type="component" value="Unassembled WGS sequence"/>
</dbReference>
<dbReference type="Gene3D" id="2.40.50.100">
    <property type="match status" value="1"/>
</dbReference>
<feature type="compositionally biased region" description="Basic and acidic residues" evidence="2">
    <location>
        <begin position="31"/>
        <end position="49"/>
    </location>
</feature>
<keyword evidence="3" id="KW-0732">Signal</keyword>
<organism evidence="7 8">
    <name type="scientific">Microbulbifer echini</name>
    <dbReference type="NCBI Taxonomy" id="1529067"/>
    <lineage>
        <taxon>Bacteria</taxon>
        <taxon>Pseudomonadati</taxon>
        <taxon>Pseudomonadota</taxon>
        <taxon>Gammaproteobacteria</taxon>
        <taxon>Cellvibrionales</taxon>
        <taxon>Microbulbiferaceae</taxon>
        <taxon>Microbulbifer</taxon>
    </lineage>
</organism>
<sequence length="417" mass="45708">MSRSTKALRLAILSLSLLLTGVWLAPQSHASGDHGKSHGGQDEHEEEKGPNGGRLLEEGDLAVELLIYESGVQPEFRAWITHDGKSLDNARLSVELERLGGKVDQIPFSWASSTGYYRGEGIVGEPHSFEVTVSVFHNGERTKWQYESHEGRVQITEQMAEKAGIKTAVAGPGTITESVTLYGKTAIDHRSISHVRARYPGTVVTIEKALGDLVEKGEKLATIESNDSLQTYPLIAPISGQIIDKQTSRGEFSGERVLFTIANYNQLWAELQVFPTRRGQINRGQKVSIIAGNRTFDSTITSLAPGGNGQPFAIARAAIENPNDLWTTDLMVQGQVVTNEKPAPLVVENRALQPFRDWTVVFIQVGETYEIRPLKLGRSDGRVTEVLSGLNVGDRYVTENSYLIKADIEKSGAAHSH</sequence>
<comment type="caution">
    <text evidence="7">The sequence shown here is derived from an EMBL/GenBank/DDBJ whole genome shotgun (WGS) entry which is preliminary data.</text>
</comment>
<protein>
    <submittedName>
        <fullName evidence="7">Efflux RND transporter periplasmic adaptor subunit</fullName>
    </submittedName>
</protein>
<evidence type="ECO:0000259" key="4">
    <source>
        <dbReference type="Pfam" id="PF25971"/>
    </source>
</evidence>
<dbReference type="PANTHER" id="PTHR30097">
    <property type="entry name" value="CATION EFFLUX SYSTEM PROTEIN CUSB"/>
    <property type="match status" value="1"/>
</dbReference>
<dbReference type="InterPro" id="IPR058647">
    <property type="entry name" value="BSH_CzcB-like"/>
</dbReference>
<evidence type="ECO:0000259" key="5">
    <source>
        <dbReference type="Pfam" id="PF25973"/>
    </source>
</evidence>